<evidence type="ECO:0000313" key="2">
    <source>
        <dbReference type="Proteomes" id="UP000005710"/>
    </source>
</evidence>
<sequence>MATPGKGAGAPAAGVSARVRRVDDQVLCITVPTPFAVGAVNVY</sequence>
<comment type="caution">
    <text evidence="1">The sequence shown here is derived from an EMBL/GenBank/DDBJ whole genome shotgun (WGS) entry which is preliminary data.</text>
</comment>
<keyword evidence="2" id="KW-1185">Reference proteome</keyword>
<evidence type="ECO:0000313" key="1">
    <source>
        <dbReference type="EMBL" id="EKP93757.1"/>
    </source>
</evidence>
<dbReference type="AlphaFoldDB" id="K6PLK7"/>
<reference evidence="1" key="2">
    <citation type="submission" date="2012-10" db="EMBL/GenBank/DDBJ databases">
        <title>Improved high-quality draft of Thermaerobacter subterraneus C21, DSM 13965.</title>
        <authorList>
            <consortium name="DOE Joint Genome Institute"/>
            <person name="Eisen J."/>
            <person name="Huntemann M."/>
            <person name="Wei C.-L."/>
            <person name="Han J."/>
            <person name="Detter J.C."/>
            <person name="Han C."/>
            <person name="Tapia R."/>
            <person name="Chen A."/>
            <person name="Kyrpides N."/>
            <person name="Mavromatis K."/>
            <person name="Markowitz V."/>
            <person name="Szeto E."/>
            <person name="Ivanova N."/>
            <person name="Mikhailova N."/>
            <person name="Ovchinnikova G."/>
            <person name="Pagani I."/>
            <person name="Pati A."/>
            <person name="Goodwin L."/>
            <person name="Nordberg H.P."/>
            <person name="Cantor M.N."/>
            <person name="Hua S.X."/>
            <person name="Woyke T."/>
            <person name="Eisen J."/>
            <person name="Klenk H.-P."/>
        </authorList>
    </citation>
    <scope>NUCLEOTIDE SEQUENCE [LARGE SCALE GENOMIC DNA]</scope>
    <source>
        <strain evidence="1">DSM 13965</strain>
    </source>
</reference>
<protein>
    <submittedName>
        <fullName evidence="1">Uncharacterized protein</fullName>
    </submittedName>
</protein>
<feature type="non-terminal residue" evidence="1">
    <location>
        <position position="43"/>
    </location>
</feature>
<dbReference type="Proteomes" id="UP000005710">
    <property type="component" value="Unassembled WGS sequence"/>
</dbReference>
<dbReference type="HOGENOM" id="CLU_3244454_0_0_9"/>
<dbReference type="EMBL" id="AENY02000005">
    <property type="protein sequence ID" value="EKP93757.1"/>
    <property type="molecule type" value="Genomic_DNA"/>
</dbReference>
<reference evidence="1" key="1">
    <citation type="submission" date="2010-10" db="EMBL/GenBank/DDBJ databases">
        <authorList>
            <consortium name="US DOE Joint Genome Institute (JGI-PGF)"/>
            <person name="Lucas S."/>
            <person name="Copeland A."/>
            <person name="Lapidus A."/>
            <person name="Bruce D."/>
            <person name="Goodwin L."/>
            <person name="Pitluck S."/>
            <person name="Kyrpides N."/>
            <person name="Mavromatis K."/>
            <person name="Detter J.C."/>
            <person name="Han C."/>
            <person name="Land M."/>
            <person name="Hauser L."/>
            <person name="Markowitz V."/>
            <person name="Cheng J.-F."/>
            <person name="Hugenholtz P."/>
            <person name="Woyke T."/>
            <person name="Wu D."/>
            <person name="Pukall R."/>
            <person name="Wahrenburg C."/>
            <person name="Brambilla E."/>
            <person name="Klenk H.-P."/>
            <person name="Eisen J.A."/>
        </authorList>
    </citation>
    <scope>NUCLEOTIDE SEQUENCE [LARGE SCALE GENOMIC DNA]</scope>
    <source>
        <strain evidence="1">DSM 13965</strain>
    </source>
</reference>
<name>K6PLK7_9FIRM</name>
<accession>K6PLK7</accession>
<gene>
    <name evidence="1" type="ORF">ThesuDRAFT_00354</name>
</gene>
<proteinExistence type="predicted"/>
<organism evidence="1 2">
    <name type="scientific">Thermaerobacter subterraneus DSM 13965</name>
    <dbReference type="NCBI Taxonomy" id="867903"/>
    <lineage>
        <taxon>Bacteria</taxon>
        <taxon>Bacillati</taxon>
        <taxon>Bacillota</taxon>
        <taxon>Clostridia</taxon>
        <taxon>Eubacteriales</taxon>
        <taxon>Clostridiales Family XVII. Incertae Sedis</taxon>
        <taxon>Thermaerobacter</taxon>
    </lineage>
</organism>